<keyword evidence="8" id="KW-0238">DNA-binding</keyword>
<dbReference type="FunFam" id="3.30.160.60:FF:000048">
    <property type="entry name" value="GLI family zinc finger 3"/>
    <property type="match status" value="1"/>
</dbReference>
<feature type="region of interest" description="Disordered" evidence="12">
    <location>
        <begin position="360"/>
        <end position="486"/>
    </location>
</feature>
<feature type="domain" description="C2H2-type" evidence="13">
    <location>
        <begin position="618"/>
        <end position="643"/>
    </location>
</feature>
<keyword evidence="4" id="KW-0677">Repeat</keyword>
<dbReference type="FunFam" id="3.30.160.60:FF:000068">
    <property type="entry name" value="GLI family zinc finger 3"/>
    <property type="match status" value="1"/>
</dbReference>
<feature type="compositionally biased region" description="Polar residues" evidence="12">
    <location>
        <begin position="1381"/>
        <end position="1398"/>
    </location>
</feature>
<feature type="region of interest" description="Disordered" evidence="12">
    <location>
        <begin position="1327"/>
        <end position="1464"/>
    </location>
</feature>
<feature type="compositionally biased region" description="Low complexity" evidence="12">
    <location>
        <begin position="397"/>
        <end position="413"/>
    </location>
</feature>
<feature type="compositionally biased region" description="Basic residues" evidence="12">
    <location>
        <begin position="1799"/>
        <end position="1817"/>
    </location>
</feature>
<dbReference type="Gene3D" id="3.30.160.60">
    <property type="entry name" value="Classic Zinc Finger"/>
    <property type="match status" value="5"/>
</dbReference>
<feature type="compositionally biased region" description="Gly residues" evidence="12">
    <location>
        <begin position="45"/>
        <end position="61"/>
    </location>
</feature>
<evidence type="ECO:0000256" key="3">
    <source>
        <dbReference type="ARBA" id="ARBA00022723"/>
    </source>
</evidence>
<dbReference type="SUPFAM" id="SSF57667">
    <property type="entry name" value="beta-beta-alpha zinc fingers"/>
    <property type="match status" value="3"/>
</dbReference>
<feature type="compositionally biased region" description="Polar residues" evidence="12">
    <location>
        <begin position="1110"/>
        <end position="1120"/>
    </location>
</feature>
<evidence type="ECO:0000256" key="4">
    <source>
        <dbReference type="ARBA" id="ARBA00022737"/>
    </source>
</evidence>
<dbReference type="InterPro" id="IPR013087">
    <property type="entry name" value="Znf_C2H2_type"/>
</dbReference>
<evidence type="ECO:0000313" key="15">
    <source>
        <dbReference type="Proteomes" id="UP000735302"/>
    </source>
</evidence>
<dbReference type="Pfam" id="PF00096">
    <property type="entry name" value="zf-C2H2"/>
    <property type="match status" value="2"/>
</dbReference>
<feature type="compositionally biased region" description="Low complexity" evidence="12">
    <location>
        <begin position="1768"/>
        <end position="1779"/>
    </location>
</feature>
<feature type="compositionally biased region" description="Polar residues" evidence="12">
    <location>
        <begin position="422"/>
        <end position="442"/>
    </location>
</feature>
<dbReference type="GO" id="GO:0005634">
    <property type="term" value="C:nucleus"/>
    <property type="evidence" value="ECO:0007669"/>
    <property type="project" value="UniProtKB-SubCell"/>
</dbReference>
<feature type="compositionally biased region" description="Basic and acidic residues" evidence="12">
    <location>
        <begin position="734"/>
        <end position="743"/>
    </location>
</feature>
<dbReference type="FunFam" id="3.30.160.60:FF:000031">
    <property type="entry name" value="GLI family zinc finger 3"/>
    <property type="match status" value="1"/>
</dbReference>
<evidence type="ECO:0000313" key="14">
    <source>
        <dbReference type="EMBL" id="GFO20465.1"/>
    </source>
</evidence>
<dbReference type="FunFam" id="3.30.160.60:FF:000036">
    <property type="entry name" value="GLI family zinc finger 3"/>
    <property type="match status" value="1"/>
</dbReference>
<keyword evidence="3" id="KW-0479">Metal-binding</keyword>
<protein>
    <submittedName>
        <fullName evidence="14">Zinc finger protein gli3</fullName>
    </submittedName>
</protein>
<feature type="compositionally biased region" description="Polar residues" evidence="12">
    <location>
        <begin position="1445"/>
        <end position="1464"/>
    </location>
</feature>
<dbReference type="PANTHER" id="PTHR45718:SF4">
    <property type="entry name" value="TRANSCRIPTIONAL ACTIVATOR CUBITUS INTERRUPTUS"/>
    <property type="match status" value="1"/>
</dbReference>
<evidence type="ECO:0000256" key="6">
    <source>
        <dbReference type="ARBA" id="ARBA00022833"/>
    </source>
</evidence>
<keyword evidence="7" id="KW-0805">Transcription regulation</keyword>
<feature type="compositionally biased region" description="Pro residues" evidence="12">
    <location>
        <begin position="1600"/>
        <end position="1621"/>
    </location>
</feature>
<feature type="region of interest" description="Disordered" evidence="12">
    <location>
        <begin position="1478"/>
        <end position="1498"/>
    </location>
</feature>
<dbReference type="Proteomes" id="UP000735302">
    <property type="component" value="Unassembled WGS sequence"/>
</dbReference>
<dbReference type="GO" id="GO:0000978">
    <property type="term" value="F:RNA polymerase II cis-regulatory region sequence-specific DNA binding"/>
    <property type="evidence" value="ECO:0007669"/>
    <property type="project" value="TreeGrafter"/>
</dbReference>
<feature type="domain" description="C2H2-type" evidence="13">
    <location>
        <begin position="491"/>
        <end position="521"/>
    </location>
</feature>
<feature type="compositionally biased region" description="Low complexity" evidence="12">
    <location>
        <begin position="1665"/>
        <end position="1685"/>
    </location>
</feature>
<feature type="compositionally biased region" description="Polar residues" evidence="12">
    <location>
        <begin position="864"/>
        <end position="874"/>
    </location>
</feature>
<feature type="compositionally biased region" description="Pro residues" evidence="12">
    <location>
        <begin position="107"/>
        <end position="118"/>
    </location>
</feature>
<feature type="region of interest" description="Disordered" evidence="12">
    <location>
        <begin position="1517"/>
        <end position="1906"/>
    </location>
</feature>
<feature type="compositionally biased region" description="Polar residues" evidence="12">
    <location>
        <begin position="1633"/>
        <end position="1650"/>
    </location>
</feature>
<feature type="compositionally biased region" description="Basic residues" evidence="12">
    <location>
        <begin position="1622"/>
        <end position="1632"/>
    </location>
</feature>
<reference evidence="14 15" key="1">
    <citation type="journal article" date="2021" name="Elife">
        <title>Chloroplast acquisition without the gene transfer in kleptoplastic sea slugs, Plakobranchus ocellatus.</title>
        <authorList>
            <person name="Maeda T."/>
            <person name="Takahashi S."/>
            <person name="Yoshida T."/>
            <person name="Shimamura S."/>
            <person name="Takaki Y."/>
            <person name="Nagai Y."/>
            <person name="Toyoda A."/>
            <person name="Suzuki Y."/>
            <person name="Arimoto A."/>
            <person name="Ishii H."/>
            <person name="Satoh N."/>
            <person name="Nishiyama T."/>
            <person name="Hasebe M."/>
            <person name="Maruyama T."/>
            <person name="Minagawa J."/>
            <person name="Obokata J."/>
            <person name="Shigenobu S."/>
        </authorList>
    </citation>
    <scope>NUCLEOTIDE SEQUENCE [LARGE SCALE GENOMIC DNA]</scope>
</reference>
<keyword evidence="6" id="KW-0862">Zinc</keyword>
<feature type="region of interest" description="Disordered" evidence="12">
    <location>
        <begin position="813"/>
        <end position="923"/>
    </location>
</feature>
<gene>
    <name evidence="14" type="ORF">PoB_004697000</name>
</gene>
<keyword evidence="10" id="KW-0539">Nucleus</keyword>
<evidence type="ECO:0000259" key="13">
    <source>
        <dbReference type="PROSITE" id="PS50157"/>
    </source>
</evidence>
<feature type="compositionally biased region" description="Polar residues" evidence="12">
    <location>
        <begin position="1855"/>
        <end position="1872"/>
    </location>
</feature>
<feature type="compositionally biased region" description="Polar residues" evidence="12">
    <location>
        <begin position="689"/>
        <end position="703"/>
    </location>
</feature>
<comment type="caution">
    <text evidence="14">The sequence shown here is derived from an EMBL/GenBank/DDBJ whole genome shotgun (WGS) entry which is preliminary data.</text>
</comment>
<dbReference type="GO" id="GO:0000981">
    <property type="term" value="F:DNA-binding transcription factor activity, RNA polymerase II-specific"/>
    <property type="evidence" value="ECO:0007669"/>
    <property type="project" value="TreeGrafter"/>
</dbReference>
<evidence type="ECO:0000256" key="9">
    <source>
        <dbReference type="ARBA" id="ARBA00023163"/>
    </source>
</evidence>
<comment type="similarity">
    <text evidence="2">Belongs to the GLI C2H2-type zinc-finger protein family.</text>
</comment>
<feature type="region of interest" description="Disordered" evidence="12">
    <location>
        <begin position="244"/>
        <end position="271"/>
    </location>
</feature>
<evidence type="ECO:0000256" key="2">
    <source>
        <dbReference type="ARBA" id="ARBA00010831"/>
    </source>
</evidence>
<dbReference type="PANTHER" id="PTHR45718">
    <property type="entry name" value="TRANSCRIPTIONAL ACTIVATOR CUBITUS INTERRUPTUS"/>
    <property type="match status" value="1"/>
</dbReference>
<keyword evidence="5 11" id="KW-0863">Zinc-finger</keyword>
<feature type="region of interest" description="Disordered" evidence="12">
    <location>
        <begin position="1252"/>
        <end position="1277"/>
    </location>
</feature>
<dbReference type="PROSITE" id="PS50157">
    <property type="entry name" value="ZINC_FINGER_C2H2_2"/>
    <property type="match status" value="5"/>
</dbReference>
<evidence type="ECO:0000256" key="1">
    <source>
        <dbReference type="ARBA" id="ARBA00004123"/>
    </source>
</evidence>
<feature type="compositionally biased region" description="Polar residues" evidence="12">
    <location>
        <begin position="824"/>
        <end position="849"/>
    </location>
</feature>
<evidence type="ECO:0000256" key="11">
    <source>
        <dbReference type="PROSITE-ProRule" id="PRU00042"/>
    </source>
</evidence>
<feature type="compositionally biased region" description="Basic and acidic residues" evidence="12">
    <location>
        <begin position="1204"/>
        <end position="1225"/>
    </location>
</feature>
<feature type="domain" description="C2H2-type" evidence="13">
    <location>
        <begin position="557"/>
        <end position="586"/>
    </location>
</feature>
<evidence type="ECO:0000256" key="8">
    <source>
        <dbReference type="ARBA" id="ARBA00023125"/>
    </source>
</evidence>
<organism evidence="14 15">
    <name type="scientific">Plakobranchus ocellatus</name>
    <dbReference type="NCBI Taxonomy" id="259542"/>
    <lineage>
        <taxon>Eukaryota</taxon>
        <taxon>Metazoa</taxon>
        <taxon>Spiralia</taxon>
        <taxon>Lophotrochozoa</taxon>
        <taxon>Mollusca</taxon>
        <taxon>Gastropoda</taxon>
        <taxon>Heterobranchia</taxon>
        <taxon>Euthyneura</taxon>
        <taxon>Panpulmonata</taxon>
        <taxon>Sacoglossa</taxon>
        <taxon>Placobranchoidea</taxon>
        <taxon>Plakobranchidae</taxon>
        <taxon>Plakobranchus</taxon>
    </lineage>
</organism>
<dbReference type="FunFam" id="3.30.160.60:FF:000019">
    <property type="entry name" value="GLI family zinc finger 3"/>
    <property type="match status" value="1"/>
</dbReference>
<feature type="domain" description="C2H2-type" evidence="13">
    <location>
        <begin position="587"/>
        <end position="617"/>
    </location>
</feature>
<comment type="subcellular location">
    <subcellularLocation>
        <location evidence="1">Nucleus</location>
    </subcellularLocation>
</comment>
<feature type="compositionally biased region" description="Low complexity" evidence="12">
    <location>
        <begin position="882"/>
        <end position="923"/>
    </location>
</feature>
<accession>A0AAV4BM33</accession>
<evidence type="ECO:0000256" key="5">
    <source>
        <dbReference type="ARBA" id="ARBA00022771"/>
    </source>
</evidence>
<feature type="region of interest" description="Disordered" evidence="12">
    <location>
        <begin position="1105"/>
        <end position="1175"/>
    </location>
</feature>
<name>A0AAV4BM33_9GAST</name>
<dbReference type="SMART" id="SM00355">
    <property type="entry name" value="ZnF_C2H2"/>
    <property type="match status" value="5"/>
</dbReference>
<feature type="region of interest" description="Disordered" evidence="12">
    <location>
        <begin position="24"/>
        <end position="136"/>
    </location>
</feature>
<proteinExistence type="inferred from homology"/>
<feature type="compositionally biased region" description="Pro residues" evidence="12">
    <location>
        <begin position="1742"/>
        <end position="1753"/>
    </location>
</feature>
<feature type="compositionally biased region" description="Polar residues" evidence="12">
    <location>
        <begin position="1145"/>
        <end position="1157"/>
    </location>
</feature>
<feature type="compositionally biased region" description="Polar residues" evidence="12">
    <location>
        <begin position="250"/>
        <end position="263"/>
    </location>
</feature>
<dbReference type="InterPro" id="IPR043359">
    <property type="entry name" value="GLI-like"/>
</dbReference>
<dbReference type="Pfam" id="PF23561">
    <property type="entry name" value="zf-C2H2_15"/>
    <property type="match status" value="1"/>
</dbReference>
<dbReference type="InterPro" id="IPR056436">
    <property type="entry name" value="Znf-C2H2_ZIC1-5/GLI1-3-like"/>
</dbReference>
<evidence type="ECO:0000256" key="10">
    <source>
        <dbReference type="ARBA" id="ARBA00023242"/>
    </source>
</evidence>
<feature type="region of interest" description="Disordered" evidence="12">
    <location>
        <begin position="652"/>
        <end position="756"/>
    </location>
</feature>
<feature type="compositionally biased region" description="Pro residues" evidence="12">
    <location>
        <begin position="1556"/>
        <end position="1571"/>
    </location>
</feature>
<keyword evidence="9" id="KW-0804">Transcription</keyword>
<feature type="region of interest" description="Disordered" evidence="12">
    <location>
        <begin position="1204"/>
        <end position="1238"/>
    </location>
</feature>
<feature type="domain" description="C2H2-type" evidence="13">
    <location>
        <begin position="529"/>
        <end position="556"/>
    </location>
</feature>
<feature type="compositionally biased region" description="Low complexity" evidence="12">
    <location>
        <begin position="1529"/>
        <end position="1545"/>
    </location>
</feature>
<sequence length="2012" mass="214517">MCNPPGSLHSHYLSYPFHCDLHSGSSVPHQTTSSKSPSSSPRVPPGGGASGGTPVRGGGGPHLVSRPPSSHITRVEEEDSAAGSSTDTGRRSGARSVETVDRGVGPTPLPQPPPPPVPGASSGLPEQRLPPYLSFQPFGDPRNGLLEAYGLTYSYPSYPYPINAPLPLNPSTLEGRYHWPPSSPLHQQLHGLASSPTPSDISLLSMRSPMLPGEPVTQLASRIHWEQLQRNYYHPLSGRRFSPASLPGSRLTSPRPSVVGGSTKSRKRALSHSPISDYLDIQSLTRSSEGSLQLTPFLQHSNSRSSSAASGSYGHLAAASVGTVSPGHPMLPSNPYLRSSGVMGGPPTFFYPPLHPLMGKPPAASTGPSLHLHPHHHPGGPAPTHPIPGVTPGSGHSPGASLLPPGASGAAAPHTVSKYEAQISTTTKEPGGSSSIVSSTMDSAGDHHKVKVKKEAASFHSLAIDPDDDDDNYGERGGHIPQEGEPDFIETNCRWIDCNREFDTQDDLVKHINQDHIQSNKKAFVCRWAECSREEKPFKAQYMLVVHMRRHTGEKPHRCTFEGCNKAYSRLENLKTHLRSHTGEKPYMCEFPGCSKAFSNASDRAKHQNRTHSNAKPYVCKAMGCTKRYTDPSSLRKHVKTVHGADFYANKKHKGDSSCHLKKEDPDGEDDYCDINRGNEDSLGGMGSPGQSSSHNPRSQENIGSAPSSHSQPSPDSSPEVNVTCGLGMGQGHSEGHAIEDALHSGGGGGDNPVGMGIEEEEEVVIPESNEADVPGSSGALLTRRNQINAGHMMHSRVKGRINNKTGSISPLPHMPGGPPSHGRGTTQVSITDLPQRGPASNSPQTKLSPQHKRITDIMGGEQTGSWRDTNSLLPESRRESNTSNTSTLSSYMSSMRSMGSTFSSRRSSGASQFSSRRSSGISARMSIINSPYEYDITGNLPGHPSRRSSGESSTNIGSVSAMMQQANLGSHPNLVVTPASGSMMPSACFNTSGNGALGVPNPGTPMGPAGGMGAGVGSCGGHNYNGGGPGFGPTMGQKYYNERLARYFAVRREMDGGMRTSTPCHTPLPHELPDREIRRASDPVRTQDPDFNSLKRYHSLNAVKPLPTPQSMKSLQAKSIGQAGRGSNGVESSCNKIPGEMAGSNATFQSSRSSIATDAGKGMGDGNRQGKDGPMTEAELEVKMLEDSEDMIIPDEMRRFLNEGRFKGGRGSDGEDEGKNKSENTETGNGNGRQNLRDPLEDIVDELCETVPDESLGVGDGNQMGNSSERGEPTSLRSEMLAGNLTVQTGFADLQNSGLPSVDVGGGGGAGGGVQMDTFLASPAHRANFASPSGPLSVPNRRPLPPPSPPASWHMLTDESCDEGSPKKSAAKSSCEKRQQSAPTLSPGHSSLASNPGPTAAAPETKVHLPALASPNVRTSVGDGALIPPGRVKTQTDDVPLSACRQQKSQPSVQHQSSPGVTGVSQGLGTVSNINMVQGPPGSHPASRHGSWDINTGGLNNSGTAYLSEQNLMQHQLQQQQYHHHHQQQQQQAAMAAAAASAQQFDPSFSSAPQPGVPPHSMPHLPPETGPHPSAIHPHYYPHYPGHNMSGPAQGMGSAPPPIMGGFSPVPPPGEKPPGHNPHHHQHRQLQKRSSPQVQVPHISQSQIPANAKAASRNQAMLKQQQQQQQHNQNQQQAQHQQQNVTPNRSPLMSPYHPSHPHPHMAPYPPENFYPGSTNSSSAMMPPPPSPHHQGSVYPQYPYPYPSSPYPPHHQASVPGHPHYHMHQQQPQQQQQYPPMSPAGPPAVSGAELAGMPGHHHPFLHPHQHLQPHPHPHAPQNQMCGPHCSGTAHYPPHPNMHPHSQAPAGPCPGNTFSQPYPSRSTSNAYNSNNPQHPNHHPMEMSPGCNQVTSSTDRKETTAPPIEDFMDNLTSISTENLMDNIHSISQEELNYCGAGRELGSNPVPYGSNPMPGTVNPASSQVSMRTASQNSGRSFGNSALLNTSNMVVNDMSSVLTQLAEENKFLTMRP</sequence>
<evidence type="ECO:0000256" key="12">
    <source>
        <dbReference type="SAM" id="MobiDB-lite"/>
    </source>
</evidence>
<feature type="compositionally biased region" description="Low complexity" evidence="12">
    <location>
        <begin position="705"/>
        <end position="719"/>
    </location>
</feature>
<feature type="compositionally biased region" description="Low complexity" evidence="12">
    <location>
        <begin position="1572"/>
        <end position="1588"/>
    </location>
</feature>
<feature type="compositionally biased region" description="Polar residues" evidence="12">
    <location>
        <begin position="1226"/>
        <end position="1235"/>
    </location>
</feature>
<dbReference type="GO" id="GO:0008270">
    <property type="term" value="F:zinc ion binding"/>
    <property type="evidence" value="ECO:0007669"/>
    <property type="project" value="UniProtKB-KW"/>
</dbReference>
<keyword evidence="15" id="KW-1185">Reference proteome</keyword>
<evidence type="ECO:0000256" key="7">
    <source>
        <dbReference type="ARBA" id="ARBA00023015"/>
    </source>
</evidence>
<dbReference type="InterPro" id="IPR036236">
    <property type="entry name" value="Znf_C2H2_sf"/>
</dbReference>
<feature type="compositionally biased region" description="Low complexity" evidence="12">
    <location>
        <begin position="32"/>
        <end position="41"/>
    </location>
</feature>
<dbReference type="PROSITE" id="PS00028">
    <property type="entry name" value="ZINC_FINGER_C2H2_1"/>
    <property type="match status" value="4"/>
</dbReference>
<dbReference type="EMBL" id="BLXT01005154">
    <property type="protein sequence ID" value="GFO20465.1"/>
    <property type="molecule type" value="Genomic_DNA"/>
</dbReference>
<feature type="compositionally biased region" description="Basic and acidic residues" evidence="12">
    <location>
        <begin position="655"/>
        <end position="665"/>
    </location>
</feature>